<keyword evidence="2" id="KW-0812">Transmembrane</keyword>
<name>A0ABY5KKX2_9CELL</name>
<gene>
    <name evidence="3" type="ORF">NP048_15315</name>
</gene>
<sequence>MSTPPPGPARPGAEPGGPIPRKRLQVPRAVVYGLLVVWTVAIGHFVLTQMSLDVSDLVGVAFFGVIGVIGVAIGNAWQKRRHDKLATWARANGWDYARYDAALERIQTGAPFSTGDSHAATEVMRRDWQGWPAVSFTYRWTTGSGKDQSTHFAHVVALRLPADLPRLDVTPEGVGARLRKLAGGKDLQLELEAFNREYRVVAADERTAHAVLHPRLMERLLQPHLVGRPWRIENTWLVTWEDGRTDVDQIAARLMTLTAVADAVPRHVWQDHGHDPLATIRPHPVPKESS</sequence>
<keyword evidence="4" id="KW-1185">Reference proteome</keyword>
<accession>A0ABY5KKX2</accession>
<feature type="transmembrane region" description="Helical" evidence="2">
    <location>
        <begin position="59"/>
        <end position="77"/>
    </location>
</feature>
<evidence type="ECO:0000256" key="1">
    <source>
        <dbReference type="SAM" id="MobiDB-lite"/>
    </source>
</evidence>
<evidence type="ECO:0000256" key="2">
    <source>
        <dbReference type="SAM" id="Phobius"/>
    </source>
</evidence>
<evidence type="ECO:0000313" key="4">
    <source>
        <dbReference type="Proteomes" id="UP001316384"/>
    </source>
</evidence>
<dbReference type="EMBL" id="CP101987">
    <property type="protein sequence ID" value="UUI71146.1"/>
    <property type="molecule type" value="Genomic_DNA"/>
</dbReference>
<keyword evidence="2" id="KW-0472">Membrane</keyword>
<dbReference type="RefSeq" id="WP_227576483.1">
    <property type="nucleotide sequence ID" value="NZ_CP101987.1"/>
</dbReference>
<protein>
    <submittedName>
        <fullName evidence="3">DUF3137 domain-containing protein</fullName>
    </submittedName>
</protein>
<feature type="transmembrane region" description="Helical" evidence="2">
    <location>
        <begin position="29"/>
        <end position="47"/>
    </location>
</feature>
<proteinExistence type="predicted"/>
<feature type="region of interest" description="Disordered" evidence="1">
    <location>
        <begin position="1"/>
        <end position="20"/>
    </location>
</feature>
<keyword evidence="2" id="KW-1133">Transmembrane helix</keyword>
<organism evidence="3 4">
    <name type="scientific">Cellulomonas xiejunii</name>
    <dbReference type="NCBI Taxonomy" id="2968083"/>
    <lineage>
        <taxon>Bacteria</taxon>
        <taxon>Bacillati</taxon>
        <taxon>Actinomycetota</taxon>
        <taxon>Actinomycetes</taxon>
        <taxon>Micrococcales</taxon>
        <taxon>Cellulomonadaceae</taxon>
        <taxon>Cellulomonas</taxon>
    </lineage>
</organism>
<reference evidence="3 4" key="1">
    <citation type="submission" date="2022-07" db="EMBL/GenBank/DDBJ databases">
        <title>Novel species in genus cellulomonas.</title>
        <authorList>
            <person name="Ye L."/>
        </authorList>
    </citation>
    <scope>NUCLEOTIDE SEQUENCE [LARGE SCALE GENOMIC DNA]</scope>
    <source>
        <strain evidence="4">zg-B89</strain>
    </source>
</reference>
<evidence type="ECO:0000313" key="3">
    <source>
        <dbReference type="EMBL" id="UUI71146.1"/>
    </source>
</evidence>
<dbReference type="Proteomes" id="UP001316384">
    <property type="component" value="Chromosome"/>
</dbReference>